<dbReference type="InterPro" id="IPR050237">
    <property type="entry name" value="ATP-dep_AMP-bd_enzyme"/>
</dbReference>
<reference evidence="3" key="2">
    <citation type="submission" date="2020-09" db="EMBL/GenBank/DDBJ databases">
        <authorList>
            <person name="Sun Q."/>
            <person name="Sedlacek I."/>
        </authorList>
    </citation>
    <scope>NUCLEOTIDE SEQUENCE</scope>
    <source>
        <strain evidence="3">CCM 7905</strain>
    </source>
</reference>
<keyword evidence="3" id="KW-0436">Ligase</keyword>
<evidence type="ECO:0000259" key="1">
    <source>
        <dbReference type="Pfam" id="PF00501"/>
    </source>
</evidence>
<feature type="domain" description="AMP-dependent synthetase/ligase" evidence="1">
    <location>
        <begin position="53"/>
        <end position="241"/>
    </location>
</feature>
<comment type="caution">
    <text evidence="3">The sequence shown here is derived from an EMBL/GenBank/DDBJ whole genome shotgun (WGS) entry which is preliminary data.</text>
</comment>
<protein>
    <submittedName>
        <fullName evidence="3">O-succinylbenzoic acid--CoA ligase MenE</fullName>
    </submittedName>
</protein>
<dbReference type="PROSITE" id="PS00455">
    <property type="entry name" value="AMP_BINDING"/>
    <property type="match status" value="1"/>
</dbReference>
<keyword evidence="4" id="KW-1185">Reference proteome</keyword>
<reference evidence="3" key="1">
    <citation type="journal article" date="2014" name="Int. J. Syst. Evol. Microbiol.">
        <title>Complete genome sequence of Corynebacterium casei LMG S-19264T (=DSM 44701T), isolated from a smear-ripened cheese.</title>
        <authorList>
            <consortium name="US DOE Joint Genome Institute (JGI-PGF)"/>
            <person name="Walter F."/>
            <person name="Albersmeier A."/>
            <person name="Kalinowski J."/>
            <person name="Ruckert C."/>
        </authorList>
    </citation>
    <scope>NUCLEOTIDE SEQUENCE</scope>
    <source>
        <strain evidence="3">CCM 7905</strain>
    </source>
</reference>
<name>A0A917FRA4_9NOCA</name>
<evidence type="ECO:0000259" key="2">
    <source>
        <dbReference type="Pfam" id="PF13193"/>
    </source>
</evidence>
<proteinExistence type="predicted"/>
<dbReference type="Gene3D" id="3.40.50.12780">
    <property type="entry name" value="N-terminal domain of ligase-like"/>
    <property type="match status" value="1"/>
</dbReference>
<gene>
    <name evidence="3" type="ORF">GCM10007304_07540</name>
</gene>
<dbReference type="Gene3D" id="3.30.300.30">
    <property type="match status" value="1"/>
</dbReference>
<dbReference type="PANTHER" id="PTHR43767">
    <property type="entry name" value="LONG-CHAIN-FATTY-ACID--COA LIGASE"/>
    <property type="match status" value="1"/>
</dbReference>
<dbReference type="Pfam" id="PF13193">
    <property type="entry name" value="AMP-binding_C"/>
    <property type="match status" value="1"/>
</dbReference>
<dbReference type="InterPro" id="IPR020845">
    <property type="entry name" value="AMP-binding_CS"/>
</dbReference>
<dbReference type="GO" id="GO:0016878">
    <property type="term" value="F:acid-thiol ligase activity"/>
    <property type="evidence" value="ECO:0007669"/>
    <property type="project" value="UniProtKB-ARBA"/>
</dbReference>
<dbReference type="InterPro" id="IPR045851">
    <property type="entry name" value="AMP-bd_C_sf"/>
</dbReference>
<dbReference type="InterPro" id="IPR025110">
    <property type="entry name" value="AMP-bd_C"/>
</dbReference>
<dbReference type="Pfam" id="PF00501">
    <property type="entry name" value="AMP-binding"/>
    <property type="match status" value="1"/>
</dbReference>
<dbReference type="InterPro" id="IPR042099">
    <property type="entry name" value="ANL_N_sf"/>
</dbReference>
<dbReference type="InterPro" id="IPR000873">
    <property type="entry name" value="AMP-dep_synth/lig_dom"/>
</dbReference>
<evidence type="ECO:0000313" key="3">
    <source>
        <dbReference type="EMBL" id="GGF96072.1"/>
    </source>
</evidence>
<evidence type="ECO:0000313" key="4">
    <source>
        <dbReference type="Proteomes" id="UP000654257"/>
    </source>
</evidence>
<dbReference type="SUPFAM" id="SSF56801">
    <property type="entry name" value="Acetyl-CoA synthetase-like"/>
    <property type="match status" value="1"/>
</dbReference>
<accession>A0A917FRA4</accession>
<dbReference type="NCBIfam" id="NF005877">
    <property type="entry name" value="PRK07824.1"/>
    <property type="match status" value="1"/>
</dbReference>
<dbReference type="Proteomes" id="UP000654257">
    <property type="component" value="Unassembled WGS sequence"/>
</dbReference>
<sequence length="396" mass="39836">MTAVLRTLAVPSGPAVSSVLPILSDILSGAADPILPVPADDARDAARLTDALAPGAPIEDGVALVVATSGSTGIPKGALLSAAALRASASATHARLGGAGSWLLALPAHHIAGMQVLLRSIAANTEPVVLDVRHGFDPNTLPAAIENMDGPRRYTSLVPTQLIKVLDNPAATAALASLDAVLLGGAATPAPVLARAVDAGITVVRTYGMSETCGGCVYDGVPLDGVTVSMDASNRPASGLPASGRVFLGGATLASGYRGLPDHPAFAEPGLFRTDDAGVLTENGVLRIVGRLDEAITTGGLTVVPQVVEAALATHDGIAECAVVGVSDARLGERVAVAIVPARGSTVTLDDVRAHVAQSLNTHASPREMLLVDALPLRGPGKVDRAAVRSMFTVGG</sequence>
<organism evidence="3 4">
    <name type="scientific">Rhodococcoides trifolii</name>
    <dbReference type="NCBI Taxonomy" id="908250"/>
    <lineage>
        <taxon>Bacteria</taxon>
        <taxon>Bacillati</taxon>
        <taxon>Actinomycetota</taxon>
        <taxon>Actinomycetes</taxon>
        <taxon>Mycobacteriales</taxon>
        <taxon>Nocardiaceae</taxon>
        <taxon>Rhodococcoides</taxon>
    </lineage>
</organism>
<dbReference type="RefSeq" id="WP_188543327.1">
    <property type="nucleotide sequence ID" value="NZ_BMCU01000001.1"/>
</dbReference>
<feature type="domain" description="AMP-binding enzyme C-terminal" evidence="2">
    <location>
        <begin position="308"/>
        <end position="382"/>
    </location>
</feature>
<dbReference type="PANTHER" id="PTHR43767:SF1">
    <property type="entry name" value="NONRIBOSOMAL PEPTIDE SYNTHASE PES1 (EUROFUNG)-RELATED"/>
    <property type="match status" value="1"/>
</dbReference>
<dbReference type="AlphaFoldDB" id="A0A917FRA4"/>
<dbReference type="EMBL" id="BMCU01000001">
    <property type="protein sequence ID" value="GGF96072.1"/>
    <property type="molecule type" value="Genomic_DNA"/>
</dbReference>